<protein>
    <submittedName>
        <fullName evidence="1">Uncharacterized protein</fullName>
    </submittedName>
</protein>
<organism evidence="1 2">
    <name type="scientific">Streptodolium elevatio</name>
    <dbReference type="NCBI Taxonomy" id="3157996"/>
    <lineage>
        <taxon>Bacteria</taxon>
        <taxon>Bacillati</taxon>
        <taxon>Actinomycetota</taxon>
        <taxon>Actinomycetes</taxon>
        <taxon>Kitasatosporales</taxon>
        <taxon>Streptomycetaceae</taxon>
        <taxon>Streptodolium</taxon>
    </lineage>
</organism>
<comment type="caution">
    <text evidence="1">The sequence shown here is derived from an EMBL/GenBank/DDBJ whole genome shotgun (WGS) entry which is preliminary data.</text>
</comment>
<evidence type="ECO:0000313" key="1">
    <source>
        <dbReference type="EMBL" id="MEU8134926.1"/>
    </source>
</evidence>
<dbReference type="RefSeq" id="WP_358354013.1">
    <property type="nucleotide sequence ID" value="NZ_JBEZFP010000034.1"/>
</dbReference>
<proteinExistence type="predicted"/>
<gene>
    <name evidence="1" type="ORF">AB0C36_15575</name>
</gene>
<sequence length="453" mass="49274">MADLAGFRIAENGATWSLATYERYADETPALVSLDTLDDATLDQLAKIGHESPVQVPTAGIDTETFAHLGQQDGVAARIAEFNLIILGADTANLPAAIRGFFDACPGALRRLHVIHQAPKLVVRTTFVRMLATARTVTDLPQALAGPGFPAARAVALGGFFGPAFVKPALHITAPWVWASMSARAYALVVWPFGTAIPGGTFPSNQLADLVAPTTDRFTDNISSSRPTHTAAQYDAFLTWWVERVNTLLAIVTDPAQFPEPGTHTYSPDRQFQMLMSLERLFRDVAEALQHHGRDQTACLRAAYDALDCLEGLGIRNFRYYTSPSRARDALDRITAQVPTNAVAVLRPVCDDAVNALDRVRDGFYSSGPHWTANGLDGLPGTQRPSRDWDQAVADYLRLDRNTAHSFSKMDATDRAIYLAHDGELPSRLASLALLALVDLLADLDKLDAKLGR</sequence>
<dbReference type="Proteomes" id="UP001551482">
    <property type="component" value="Unassembled WGS sequence"/>
</dbReference>
<evidence type="ECO:0000313" key="2">
    <source>
        <dbReference type="Proteomes" id="UP001551482"/>
    </source>
</evidence>
<reference evidence="1 2" key="1">
    <citation type="submission" date="2024-06" db="EMBL/GenBank/DDBJ databases">
        <title>The Natural Products Discovery Center: Release of the First 8490 Sequenced Strains for Exploring Actinobacteria Biosynthetic Diversity.</title>
        <authorList>
            <person name="Kalkreuter E."/>
            <person name="Kautsar S.A."/>
            <person name="Yang D."/>
            <person name="Bader C.D."/>
            <person name="Teijaro C.N."/>
            <person name="Fluegel L."/>
            <person name="Davis C.M."/>
            <person name="Simpson J.R."/>
            <person name="Lauterbach L."/>
            <person name="Steele A.D."/>
            <person name="Gui C."/>
            <person name="Meng S."/>
            <person name="Li G."/>
            <person name="Viehrig K."/>
            <person name="Ye F."/>
            <person name="Su P."/>
            <person name="Kiefer A.F."/>
            <person name="Nichols A."/>
            <person name="Cepeda A.J."/>
            <person name="Yan W."/>
            <person name="Fan B."/>
            <person name="Jiang Y."/>
            <person name="Adhikari A."/>
            <person name="Zheng C.-J."/>
            <person name="Schuster L."/>
            <person name="Cowan T.M."/>
            <person name="Smanski M.J."/>
            <person name="Chevrette M.G."/>
            <person name="De Carvalho L.P.S."/>
            <person name="Shen B."/>
        </authorList>
    </citation>
    <scope>NUCLEOTIDE SEQUENCE [LARGE SCALE GENOMIC DNA]</scope>
    <source>
        <strain evidence="1 2">NPDC048946</strain>
    </source>
</reference>
<name>A0ABV3DGP0_9ACTN</name>
<dbReference type="EMBL" id="JBEZFP010000034">
    <property type="protein sequence ID" value="MEU8134926.1"/>
    <property type="molecule type" value="Genomic_DNA"/>
</dbReference>
<keyword evidence="2" id="KW-1185">Reference proteome</keyword>
<accession>A0ABV3DGP0</accession>